<proteinExistence type="predicted"/>
<sequence>MALDKNIFLGKTKPIVKTEDFEASGRSQILLNLPGYYTEALLKIDLSITAGSTPSADTYPLARVIKTLEIQADNSRPFLELPTPYAGMLLEIFDQIMLKGSLYIPSLPGAGETTTVSYQIPYHCGDDFLEKWDTADVMPE</sequence>
<dbReference type="EMBL" id="BARW01006680">
    <property type="protein sequence ID" value="GAI79310.1"/>
    <property type="molecule type" value="Genomic_DNA"/>
</dbReference>
<protein>
    <submittedName>
        <fullName evidence="1">Uncharacterized protein</fullName>
    </submittedName>
</protein>
<dbReference type="AlphaFoldDB" id="X1SVD1"/>
<comment type="caution">
    <text evidence="1">The sequence shown here is derived from an EMBL/GenBank/DDBJ whole genome shotgun (WGS) entry which is preliminary data.</text>
</comment>
<accession>X1SVD1</accession>
<reference evidence="1" key="1">
    <citation type="journal article" date="2014" name="Front. Microbiol.">
        <title>High frequency of phylogenetically diverse reductive dehalogenase-homologous genes in deep subseafloor sedimentary metagenomes.</title>
        <authorList>
            <person name="Kawai M."/>
            <person name="Futagami T."/>
            <person name="Toyoda A."/>
            <person name="Takaki Y."/>
            <person name="Nishi S."/>
            <person name="Hori S."/>
            <person name="Arai W."/>
            <person name="Tsubouchi T."/>
            <person name="Morono Y."/>
            <person name="Uchiyama I."/>
            <person name="Ito T."/>
            <person name="Fujiyama A."/>
            <person name="Inagaki F."/>
            <person name="Takami H."/>
        </authorList>
    </citation>
    <scope>NUCLEOTIDE SEQUENCE</scope>
    <source>
        <strain evidence="1">Expedition CK06-06</strain>
    </source>
</reference>
<organism evidence="1">
    <name type="scientific">marine sediment metagenome</name>
    <dbReference type="NCBI Taxonomy" id="412755"/>
    <lineage>
        <taxon>unclassified sequences</taxon>
        <taxon>metagenomes</taxon>
        <taxon>ecological metagenomes</taxon>
    </lineage>
</organism>
<name>X1SVD1_9ZZZZ</name>
<evidence type="ECO:0000313" key="1">
    <source>
        <dbReference type="EMBL" id="GAI79310.1"/>
    </source>
</evidence>
<gene>
    <name evidence="1" type="ORF">S12H4_14035</name>
</gene>